<dbReference type="Gene3D" id="3.30.465.10">
    <property type="match status" value="1"/>
</dbReference>
<dbReference type="InterPro" id="IPR016169">
    <property type="entry name" value="FAD-bd_PCMH_sub2"/>
</dbReference>
<organism evidence="7 8">
    <name type="scientific">Myxozyma melibiosi</name>
    <dbReference type="NCBI Taxonomy" id="54550"/>
    <lineage>
        <taxon>Eukaryota</taxon>
        <taxon>Fungi</taxon>
        <taxon>Dikarya</taxon>
        <taxon>Ascomycota</taxon>
        <taxon>Saccharomycotina</taxon>
        <taxon>Lipomycetes</taxon>
        <taxon>Lipomycetales</taxon>
        <taxon>Lipomycetaceae</taxon>
        <taxon>Myxozyma</taxon>
    </lineage>
</organism>
<feature type="region of interest" description="Disordered" evidence="5">
    <location>
        <begin position="679"/>
        <end position="703"/>
    </location>
</feature>
<dbReference type="PANTHER" id="PTHR11748:SF114">
    <property type="entry name" value="ARYL-ALCOHOL OXIDASE VANILLYL-ALCOHOL OXIDASE (AFU_ORTHOLOGUE AFUA_3G09500)-RELATED"/>
    <property type="match status" value="1"/>
</dbReference>
<dbReference type="Pfam" id="PF01565">
    <property type="entry name" value="FAD_binding_4"/>
    <property type="match status" value="1"/>
</dbReference>
<evidence type="ECO:0000256" key="3">
    <source>
        <dbReference type="ARBA" id="ARBA00022827"/>
    </source>
</evidence>
<dbReference type="GeneID" id="90037668"/>
<dbReference type="SUPFAM" id="SSF56176">
    <property type="entry name" value="FAD-binding/transporter-associated domain-like"/>
    <property type="match status" value="1"/>
</dbReference>
<feature type="domain" description="FAD-binding PCMH-type" evidence="6">
    <location>
        <begin position="195"/>
        <end position="387"/>
    </location>
</feature>
<dbReference type="PANTHER" id="PTHR11748">
    <property type="entry name" value="D-LACTATE DEHYDROGENASE"/>
    <property type="match status" value="1"/>
</dbReference>
<gene>
    <name evidence="7" type="ORF">BZA70DRAFT_275434</name>
</gene>
<dbReference type="EMBL" id="JBBJBU010000002">
    <property type="protein sequence ID" value="KAK7206961.1"/>
    <property type="molecule type" value="Genomic_DNA"/>
</dbReference>
<dbReference type="InterPro" id="IPR016164">
    <property type="entry name" value="FAD-linked_Oxase-like_C"/>
</dbReference>
<dbReference type="RefSeq" id="XP_064769994.1">
    <property type="nucleotide sequence ID" value="XM_064912156.1"/>
</dbReference>
<keyword evidence="8" id="KW-1185">Reference proteome</keyword>
<dbReference type="InterPro" id="IPR016170">
    <property type="entry name" value="Cytok_DH_C_sf"/>
</dbReference>
<sequence>MSAALNTQRRAKACRSIRCPADAPRFLLCSQTGTAISTVYHQFIAFKCLFPRSHELPSRPFISSSSPVPTSITFSTILSLNCNQSSASSTMAPSVPAPPVMEEFYSGIPSNLLDRAHAAKERLMSQKTAPDTVVRDEELPVLPPYTTRDKFNSAMAALSRILGASNVEINDKPLKDGWYIEHPNTHDAYHLLPATDSVSSAACYPGSTEEVSAVVKWANQYEIPIFPISIGRNLGYGGAAPRVRGSVVVDLGRRMNKVLKLDGENYSCLVEPGVTYYKLYDEVKKSGLPMWIDPPDLGGGSVIGNTVDRGVGYTLYGDHFANHCGMEVVLPTGEVIRTGMGGLPGPDNTDSPTWQSFQYGFGPYYDGIFTQSNFGIVTKLGMWLMPETEHQTFMVTFPRDDDFGDIVEVIRPLMVKKILGNVPQLRNVIQELAVTGKPRSAFWKGTGRMPREVIREHASKMPCGDCAWVFYGTVYGTKEQIADTLKICKVEFGKIQGAKFIFPEDVPPDHYLHSRVSVCSGVPEIRELDWLNWKPNAGHLFFAPISPTKKEDARTIYEIVLKIHQKYGFDMFPTYCINTREMHYIANLVYDRNDEDEKQRAMACMREMIDECAKVGYGEYRTHILLADQVAQTYSWNNQALMKFHEVLKDTLDPKGILAPGRSGIWPAKYRNQGWELLADDDRQTSSPADVKKITEKLSDSKL</sequence>
<dbReference type="InterPro" id="IPR016171">
    <property type="entry name" value="Vanillyl_alc_oxidase_C-sub2"/>
</dbReference>
<dbReference type="SUPFAM" id="SSF55103">
    <property type="entry name" value="FAD-linked oxidases, C-terminal domain"/>
    <property type="match status" value="1"/>
</dbReference>
<dbReference type="Gene3D" id="3.40.462.10">
    <property type="entry name" value="FAD-linked oxidases, C-terminal domain"/>
    <property type="match status" value="1"/>
</dbReference>
<keyword evidence="2" id="KW-0285">Flavoprotein</keyword>
<dbReference type="InterPro" id="IPR036318">
    <property type="entry name" value="FAD-bd_PCMH-like_sf"/>
</dbReference>
<evidence type="ECO:0000256" key="5">
    <source>
        <dbReference type="SAM" id="MobiDB-lite"/>
    </source>
</evidence>
<accession>A0ABR1FAT3</accession>
<name>A0ABR1FAT3_9ASCO</name>
<keyword evidence="4" id="KW-0560">Oxidoreductase</keyword>
<dbReference type="InterPro" id="IPR016167">
    <property type="entry name" value="FAD-bd_PCMH_sub1"/>
</dbReference>
<dbReference type="PROSITE" id="PS51387">
    <property type="entry name" value="FAD_PCMH"/>
    <property type="match status" value="1"/>
</dbReference>
<dbReference type="Proteomes" id="UP001498771">
    <property type="component" value="Unassembled WGS sequence"/>
</dbReference>
<dbReference type="InterPro" id="IPR016166">
    <property type="entry name" value="FAD-bd_PCMH"/>
</dbReference>
<dbReference type="InterPro" id="IPR004113">
    <property type="entry name" value="FAD-bd_oxidored_4_C"/>
</dbReference>
<comment type="caution">
    <text evidence="7">The sequence shown here is derived from an EMBL/GenBank/DDBJ whole genome shotgun (WGS) entry which is preliminary data.</text>
</comment>
<evidence type="ECO:0000256" key="1">
    <source>
        <dbReference type="ARBA" id="ARBA00001974"/>
    </source>
</evidence>
<keyword evidence="3" id="KW-0274">FAD</keyword>
<proteinExistence type="predicted"/>
<dbReference type="Gene3D" id="3.30.43.10">
    <property type="entry name" value="Uridine Diphospho-n-acetylenolpyruvylglucosamine Reductase, domain 2"/>
    <property type="match status" value="1"/>
</dbReference>
<evidence type="ECO:0000259" key="6">
    <source>
        <dbReference type="PROSITE" id="PS51387"/>
    </source>
</evidence>
<dbReference type="InterPro" id="IPR006094">
    <property type="entry name" value="Oxid_FAD_bind_N"/>
</dbReference>
<evidence type="ECO:0000256" key="4">
    <source>
        <dbReference type="ARBA" id="ARBA00023002"/>
    </source>
</evidence>
<protein>
    <submittedName>
        <fullName evidence="7">Glycolate oxidase</fullName>
    </submittedName>
</protein>
<dbReference type="Gene3D" id="1.10.45.10">
    <property type="entry name" value="Vanillyl-alcohol Oxidase, Chain A, domain 4"/>
    <property type="match status" value="1"/>
</dbReference>
<comment type="cofactor">
    <cofactor evidence="1">
        <name>FAD</name>
        <dbReference type="ChEBI" id="CHEBI:57692"/>
    </cofactor>
</comment>
<feature type="compositionally biased region" description="Basic and acidic residues" evidence="5">
    <location>
        <begin position="680"/>
        <end position="703"/>
    </location>
</feature>
<evidence type="ECO:0000313" key="7">
    <source>
        <dbReference type="EMBL" id="KAK7206961.1"/>
    </source>
</evidence>
<evidence type="ECO:0000313" key="8">
    <source>
        <dbReference type="Proteomes" id="UP001498771"/>
    </source>
</evidence>
<dbReference type="Pfam" id="PF02913">
    <property type="entry name" value="FAD-oxidase_C"/>
    <property type="match status" value="1"/>
</dbReference>
<evidence type="ECO:0000256" key="2">
    <source>
        <dbReference type="ARBA" id="ARBA00022630"/>
    </source>
</evidence>
<reference evidence="7 8" key="1">
    <citation type="submission" date="2024-03" db="EMBL/GenBank/DDBJ databases">
        <title>Genome-scale model development and genomic sequencing of the oleaginous clade Lipomyces.</title>
        <authorList>
            <consortium name="Lawrence Berkeley National Laboratory"/>
            <person name="Czajka J.J."/>
            <person name="Han Y."/>
            <person name="Kim J."/>
            <person name="Mondo S.J."/>
            <person name="Hofstad B.A."/>
            <person name="Robles A."/>
            <person name="Haridas S."/>
            <person name="Riley R."/>
            <person name="LaButti K."/>
            <person name="Pangilinan J."/>
            <person name="Andreopoulos W."/>
            <person name="Lipzen A."/>
            <person name="Yan J."/>
            <person name="Wang M."/>
            <person name="Ng V."/>
            <person name="Grigoriev I.V."/>
            <person name="Spatafora J.W."/>
            <person name="Magnuson J.K."/>
            <person name="Baker S.E."/>
            <person name="Pomraning K.R."/>
        </authorList>
    </citation>
    <scope>NUCLEOTIDE SEQUENCE [LARGE SCALE GENOMIC DNA]</scope>
    <source>
        <strain evidence="7 8">Phaff 52-87</strain>
    </source>
</reference>